<dbReference type="OrthoDB" id="6653558at2759"/>
<evidence type="ECO:0000256" key="2">
    <source>
        <dbReference type="ARBA" id="ARBA00022723"/>
    </source>
</evidence>
<dbReference type="EMBL" id="OV121142">
    <property type="protein sequence ID" value="CAH0549680.1"/>
    <property type="molecule type" value="Genomic_DNA"/>
</dbReference>
<evidence type="ECO:0000256" key="6">
    <source>
        <dbReference type="ARBA" id="ARBA00023125"/>
    </source>
</evidence>
<keyword evidence="3" id="KW-0677">Repeat</keyword>
<keyword evidence="7" id="KW-0539">Nucleus</keyword>
<dbReference type="InterPro" id="IPR013087">
    <property type="entry name" value="Znf_C2H2_type"/>
</dbReference>
<dbReference type="Gene3D" id="3.30.160.60">
    <property type="entry name" value="Classic Zinc Finger"/>
    <property type="match status" value="2"/>
</dbReference>
<dbReference type="PROSITE" id="PS50157">
    <property type="entry name" value="ZINC_FINGER_C2H2_2"/>
    <property type="match status" value="1"/>
</dbReference>
<evidence type="ECO:0000256" key="5">
    <source>
        <dbReference type="ARBA" id="ARBA00022833"/>
    </source>
</evidence>
<keyword evidence="2" id="KW-0479">Metal-binding</keyword>
<gene>
    <name evidence="10" type="ORF">MELIAE_LOCUS2754</name>
</gene>
<evidence type="ECO:0000256" key="1">
    <source>
        <dbReference type="ARBA" id="ARBA00004123"/>
    </source>
</evidence>
<evidence type="ECO:0000313" key="10">
    <source>
        <dbReference type="EMBL" id="CAH0549680.1"/>
    </source>
</evidence>
<sequence>MLNLTKTSTLCTYDECTFSGLEDDVTKHMLKKHNYDKLMWGSVKVTKSKIKELACKDCDFKTVSPKNLSIKVTKSKIKELACKDCDFKTMSPKNFSKHIRKHSKDTVCPYCNFRTREYYTLQKHVYRSHKSRNEIEKNIEITIKIYCCNDCGFSDPEKRKFLRHLKSCGKTKPPTIHTKPVLTCPHCEYTTENRGTLYNHERKHTKIRKCPYCYFSATRNCKLQLHVHAKHRELNDVEGKVEITFKVNKCSFCAYSTLDKYSYKKHLEACKKKHQSMD</sequence>
<dbReference type="PANTHER" id="PTHR24392">
    <property type="entry name" value="ZINC FINGER PROTEIN"/>
    <property type="match status" value="1"/>
</dbReference>
<dbReference type="GO" id="GO:0003677">
    <property type="term" value="F:DNA binding"/>
    <property type="evidence" value="ECO:0007669"/>
    <property type="project" value="UniProtKB-KW"/>
</dbReference>
<evidence type="ECO:0000259" key="9">
    <source>
        <dbReference type="PROSITE" id="PS50157"/>
    </source>
</evidence>
<evidence type="ECO:0000313" key="11">
    <source>
        <dbReference type="Proteomes" id="UP001154078"/>
    </source>
</evidence>
<evidence type="ECO:0000256" key="3">
    <source>
        <dbReference type="ARBA" id="ARBA00022737"/>
    </source>
</evidence>
<accession>A0A9P0FEC0</accession>
<protein>
    <recommendedName>
        <fullName evidence="9">C2H2-type domain-containing protein</fullName>
    </recommendedName>
</protein>
<keyword evidence="5" id="KW-0862">Zinc</keyword>
<keyword evidence="6" id="KW-0238">DNA-binding</keyword>
<dbReference type="AlphaFoldDB" id="A0A9P0FEC0"/>
<dbReference type="GO" id="GO:0005634">
    <property type="term" value="C:nucleus"/>
    <property type="evidence" value="ECO:0007669"/>
    <property type="project" value="UniProtKB-SubCell"/>
</dbReference>
<evidence type="ECO:0000256" key="7">
    <source>
        <dbReference type="ARBA" id="ARBA00023242"/>
    </source>
</evidence>
<dbReference type="Proteomes" id="UP001154078">
    <property type="component" value="Chromosome 11"/>
</dbReference>
<feature type="domain" description="C2H2-type" evidence="9">
    <location>
        <begin position="182"/>
        <end position="209"/>
    </location>
</feature>
<keyword evidence="11" id="KW-1185">Reference proteome</keyword>
<proteinExistence type="predicted"/>
<reference evidence="10" key="1">
    <citation type="submission" date="2021-12" db="EMBL/GenBank/DDBJ databases">
        <authorList>
            <person name="King R."/>
        </authorList>
    </citation>
    <scope>NUCLEOTIDE SEQUENCE</scope>
</reference>
<organism evidence="10 11">
    <name type="scientific">Brassicogethes aeneus</name>
    <name type="common">Rape pollen beetle</name>
    <name type="synonym">Meligethes aeneus</name>
    <dbReference type="NCBI Taxonomy" id="1431903"/>
    <lineage>
        <taxon>Eukaryota</taxon>
        <taxon>Metazoa</taxon>
        <taxon>Ecdysozoa</taxon>
        <taxon>Arthropoda</taxon>
        <taxon>Hexapoda</taxon>
        <taxon>Insecta</taxon>
        <taxon>Pterygota</taxon>
        <taxon>Neoptera</taxon>
        <taxon>Endopterygota</taxon>
        <taxon>Coleoptera</taxon>
        <taxon>Polyphaga</taxon>
        <taxon>Cucujiformia</taxon>
        <taxon>Nitidulidae</taxon>
        <taxon>Meligethinae</taxon>
        <taxon>Brassicogethes</taxon>
    </lineage>
</organism>
<keyword evidence="4 8" id="KW-0863">Zinc-finger</keyword>
<comment type="subcellular location">
    <subcellularLocation>
        <location evidence="1">Nucleus</location>
    </subcellularLocation>
</comment>
<evidence type="ECO:0000256" key="4">
    <source>
        <dbReference type="ARBA" id="ARBA00022771"/>
    </source>
</evidence>
<evidence type="ECO:0000256" key="8">
    <source>
        <dbReference type="PROSITE-ProRule" id="PRU00042"/>
    </source>
</evidence>
<dbReference type="SMART" id="SM00355">
    <property type="entry name" value="ZnF_C2H2"/>
    <property type="match status" value="7"/>
</dbReference>
<name>A0A9P0FEC0_BRAAE</name>
<dbReference type="GO" id="GO:0008270">
    <property type="term" value="F:zinc ion binding"/>
    <property type="evidence" value="ECO:0007669"/>
    <property type="project" value="UniProtKB-KW"/>
</dbReference>